<dbReference type="EMBL" id="BMAV01000624">
    <property type="protein sequence ID" value="GFY38049.1"/>
    <property type="molecule type" value="Genomic_DNA"/>
</dbReference>
<dbReference type="AlphaFoldDB" id="A0A8X6WMY7"/>
<dbReference type="OrthoDB" id="6435936at2759"/>
<gene>
    <name evidence="1" type="primary">AVEN_253004_1</name>
    <name evidence="1" type="ORF">TNIN_45901</name>
</gene>
<keyword evidence="1" id="KW-0548">Nucleotidyltransferase</keyword>
<accession>A0A8X6WMY7</accession>
<sequence>MNLDLVIEDHFSYLGATFDNMHSCREYTEENTKKGVKRLSLLKRLAGVTWGSCPEFRITTYKSYVRHVLEYGEELLDTSSKSCGDIIDMIQNKALSLKHLCCLFHSH</sequence>
<keyword evidence="2" id="KW-1185">Reference proteome</keyword>
<organism evidence="1 2">
    <name type="scientific">Trichonephila inaurata madagascariensis</name>
    <dbReference type="NCBI Taxonomy" id="2747483"/>
    <lineage>
        <taxon>Eukaryota</taxon>
        <taxon>Metazoa</taxon>
        <taxon>Ecdysozoa</taxon>
        <taxon>Arthropoda</taxon>
        <taxon>Chelicerata</taxon>
        <taxon>Arachnida</taxon>
        <taxon>Araneae</taxon>
        <taxon>Araneomorphae</taxon>
        <taxon>Entelegynae</taxon>
        <taxon>Araneoidea</taxon>
        <taxon>Nephilidae</taxon>
        <taxon>Trichonephila</taxon>
        <taxon>Trichonephila inaurata</taxon>
    </lineage>
</organism>
<evidence type="ECO:0000313" key="2">
    <source>
        <dbReference type="Proteomes" id="UP000886998"/>
    </source>
</evidence>
<name>A0A8X6WMY7_9ARAC</name>
<comment type="caution">
    <text evidence="1">The sequence shown here is derived from an EMBL/GenBank/DDBJ whole genome shotgun (WGS) entry which is preliminary data.</text>
</comment>
<dbReference type="GO" id="GO:0003964">
    <property type="term" value="F:RNA-directed DNA polymerase activity"/>
    <property type="evidence" value="ECO:0007669"/>
    <property type="project" value="UniProtKB-KW"/>
</dbReference>
<keyword evidence="1" id="KW-0808">Transferase</keyword>
<protein>
    <submittedName>
        <fullName evidence="1">Reverse transcriptase domain-containing protein</fullName>
    </submittedName>
</protein>
<evidence type="ECO:0000313" key="1">
    <source>
        <dbReference type="EMBL" id="GFY38049.1"/>
    </source>
</evidence>
<reference evidence="1" key="1">
    <citation type="submission" date="2020-08" db="EMBL/GenBank/DDBJ databases">
        <title>Multicomponent nature underlies the extraordinary mechanical properties of spider dragline silk.</title>
        <authorList>
            <person name="Kono N."/>
            <person name="Nakamura H."/>
            <person name="Mori M."/>
            <person name="Yoshida Y."/>
            <person name="Ohtoshi R."/>
            <person name="Malay A.D."/>
            <person name="Moran D.A.P."/>
            <person name="Tomita M."/>
            <person name="Numata K."/>
            <person name="Arakawa K."/>
        </authorList>
    </citation>
    <scope>NUCLEOTIDE SEQUENCE</scope>
</reference>
<proteinExistence type="predicted"/>
<dbReference type="Proteomes" id="UP000886998">
    <property type="component" value="Unassembled WGS sequence"/>
</dbReference>
<keyword evidence="1" id="KW-0695">RNA-directed DNA polymerase</keyword>